<evidence type="ECO:0000313" key="1">
    <source>
        <dbReference type="EMBL" id="HGU39879.1"/>
    </source>
</evidence>
<sequence>MGNGSSSESGTNWRVADWNDLKTFYLNGGNLAALLDALGIVNYKDGFWLTKGGLKNFSVGRFYFAERHIWYCTIRVHDHLGNYLLSLSSWYGLELPILAYKK</sequence>
<accession>A0A7C4RV36</accession>
<protein>
    <submittedName>
        <fullName evidence="1">Uncharacterized protein</fullName>
    </submittedName>
</protein>
<dbReference type="AlphaFoldDB" id="A0A7C4RV36"/>
<name>A0A7C4RV36_9BACT</name>
<reference evidence="1" key="1">
    <citation type="journal article" date="2020" name="mSystems">
        <title>Genome- and Community-Level Interaction Insights into Carbon Utilization and Element Cycling Functions of Hydrothermarchaeota in Hydrothermal Sediment.</title>
        <authorList>
            <person name="Zhou Z."/>
            <person name="Liu Y."/>
            <person name="Xu W."/>
            <person name="Pan J."/>
            <person name="Luo Z.H."/>
            <person name="Li M."/>
        </authorList>
    </citation>
    <scope>NUCLEOTIDE SEQUENCE [LARGE SCALE GENOMIC DNA]</scope>
    <source>
        <strain evidence="1">SpSt-609</strain>
    </source>
</reference>
<dbReference type="EMBL" id="DSZY01000006">
    <property type="protein sequence ID" value="HGU39879.1"/>
    <property type="molecule type" value="Genomic_DNA"/>
</dbReference>
<gene>
    <name evidence="1" type="ORF">ENT77_01570</name>
</gene>
<proteinExistence type="predicted"/>
<organism evidence="1">
    <name type="scientific">Fervidobacterium thailandense</name>
    <dbReference type="NCBI Taxonomy" id="1008305"/>
    <lineage>
        <taxon>Bacteria</taxon>
        <taxon>Thermotogati</taxon>
        <taxon>Thermotogota</taxon>
        <taxon>Thermotogae</taxon>
        <taxon>Thermotogales</taxon>
        <taxon>Fervidobacteriaceae</taxon>
        <taxon>Fervidobacterium</taxon>
    </lineage>
</organism>
<comment type="caution">
    <text evidence="1">The sequence shown here is derived from an EMBL/GenBank/DDBJ whole genome shotgun (WGS) entry which is preliminary data.</text>
</comment>